<dbReference type="Pfam" id="PF00561">
    <property type="entry name" value="Abhydrolase_1"/>
    <property type="match status" value="1"/>
</dbReference>
<dbReference type="InterPro" id="IPR051601">
    <property type="entry name" value="Serine_prot/Carboxylest_S33"/>
</dbReference>
<dbReference type="PANTHER" id="PTHR43248:SF29">
    <property type="entry name" value="TRIPEPTIDYL AMINOPEPTIDASE"/>
    <property type="match status" value="1"/>
</dbReference>
<keyword evidence="3 7" id="KW-0378">Hydrolase</keyword>
<feature type="domain" description="Peptidase S33 tripeptidyl aminopeptidase-like C-terminal" evidence="6">
    <location>
        <begin position="435"/>
        <end position="536"/>
    </location>
</feature>
<proteinExistence type="inferred from homology"/>
<evidence type="ECO:0000259" key="5">
    <source>
        <dbReference type="Pfam" id="PF00561"/>
    </source>
</evidence>
<protein>
    <submittedName>
        <fullName evidence="7">Alpha/beta hydrolase fold-1</fullName>
    </submittedName>
</protein>
<dbReference type="Proteomes" id="UP000265962">
    <property type="component" value="Unassembled WGS sequence"/>
</dbReference>
<accession>A0A375I0A2</accession>
<dbReference type="AlphaFoldDB" id="A0A375I0A2"/>
<dbReference type="Gene3D" id="3.40.50.1820">
    <property type="entry name" value="alpha/beta hydrolase"/>
    <property type="match status" value="1"/>
</dbReference>
<evidence type="ECO:0000256" key="4">
    <source>
        <dbReference type="SAM" id="MobiDB-lite"/>
    </source>
</evidence>
<evidence type="ECO:0000256" key="3">
    <source>
        <dbReference type="ARBA" id="ARBA00022801"/>
    </source>
</evidence>
<dbReference type="InterPro" id="IPR029058">
    <property type="entry name" value="AB_hydrolase_fold"/>
</dbReference>
<evidence type="ECO:0000256" key="1">
    <source>
        <dbReference type="ARBA" id="ARBA00010088"/>
    </source>
</evidence>
<feature type="domain" description="AB hydrolase-1" evidence="5">
    <location>
        <begin position="115"/>
        <end position="313"/>
    </location>
</feature>
<sequence length="542" mass="57613">MSSSDPTLPFMRIAFQNGRAWLLPLTSAIVAGIMISGCAQGSIEPVAISPSAAPVPKGLEDFYLQKVSWQTCEDDRDYQCATVQAPLDYDDPAGKRIDLALKKLPASSGKPIGSLLVNPGGPGGSGLEYVSEKEAFTKNLRRSYDIIGFDPRGVGESTPLTCLSPEEITEATEAVKKGEDPLGAEESAGSGEDSAQGSTKSAVELAAACEQNSAQGLLDHMDTASVARDMDMLRALAGDSKLHYLGASYGTYLGARYAEIFPDNVGRMVLDSAQDPSLQQAQLRIDQAAALERALDTYIESCQAGFGCPLTGDFEEGKAKLKDLIDRADAEPIPVGESGEALNGRDMVTGIGNLLYDDRLWPELNEALSKAMTDNDATALNDLIDPQDPDETPEAAARKLANQAADRAVDCQDYPVKGDHAAWEAEAARIKEVAPIMGEGLAYQDAFCQGWGHHSGHEPAELTSTGAAPILVLGVTGDPATPYEWAQALVSQLKYGRLVTVTGNGHGAYQRLGDCVNDTVDTYLLRGELPGEDLVCEGKLQK</sequence>
<gene>
    <name evidence="7" type="ORF">PROPJV5_1182</name>
</gene>
<evidence type="ECO:0000313" key="7">
    <source>
        <dbReference type="EMBL" id="SPF68239.1"/>
    </source>
</evidence>
<dbReference type="InterPro" id="IPR013595">
    <property type="entry name" value="Pept_S33_TAP-like_C"/>
</dbReference>
<reference evidence="8" key="1">
    <citation type="submission" date="2018-02" db="EMBL/GenBank/DDBJ databases">
        <authorList>
            <person name="Hornung B."/>
        </authorList>
    </citation>
    <scope>NUCLEOTIDE SEQUENCE [LARGE SCALE GENOMIC DNA]</scope>
</reference>
<dbReference type="InterPro" id="IPR000073">
    <property type="entry name" value="AB_hydrolase_1"/>
</dbReference>
<evidence type="ECO:0000313" key="8">
    <source>
        <dbReference type="Proteomes" id="UP000265962"/>
    </source>
</evidence>
<feature type="region of interest" description="Disordered" evidence="4">
    <location>
        <begin position="173"/>
        <end position="202"/>
    </location>
</feature>
<evidence type="ECO:0000256" key="2">
    <source>
        <dbReference type="ARBA" id="ARBA00022729"/>
    </source>
</evidence>
<dbReference type="EMBL" id="OMOH01000004">
    <property type="protein sequence ID" value="SPF68239.1"/>
    <property type="molecule type" value="Genomic_DNA"/>
</dbReference>
<keyword evidence="2" id="KW-0732">Signal</keyword>
<keyword evidence="8" id="KW-1185">Reference proteome</keyword>
<dbReference type="Pfam" id="PF08386">
    <property type="entry name" value="Abhydrolase_4"/>
    <property type="match status" value="1"/>
</dbReference>
<organism evidence="7 8">
    <name type="scientific">Propionibacterium ruminifibrarum</name>
    <dbReference type="NCBI Taxonomy" id="1962131"/>
    <lineage>
        <taxon>Bacteria</taxon>
        <taxon>Bacillati</taxon>
        <taxon>Actinomycetota</taxon>
        <taxon>Actinomycetes</taxon>
        <taxon>Propionibacteriales</taxon>
        <taxon>Propionibacteriaceae</taxon>
        <taxon>Propionibacterium</taxon>
    </lineage>
</organism>
<evidence type="ECO:0000259" key="6">
    <source>
        <dbReference type="Pfam" id="PF08386"/>
    </source>
</evidence>
<comment type="similarity">
    <text evidence="1">Belongs to the peptidase S33 family.</text>
</comment>
<dbReference type="OrthoDB" id="3930934at2"/>
<dbReference type="GO" id="GO:0016787">
    <property type="term" value="F:hydrolase activity"/>
    <property type="evidence" value="ECO:0007669"/>
    <property type="project" value="UniProtKB-KW"/>
</dbReference>
<dbReference type="SUPFAM" id="SSF53474">
    <property type="entry name" value="alpha/beta-Hydrolases"/>
    <property type="match status" value="1"/>
</dbReference>
<dbReference type="PANTHER" id="PTHR43248">
    <property type="entry name" value="2-SUCCINYL-6-HYDROXY-2,4-CYCLOHEXADIENE-1-CARBOXYLATE SYNTHASE"/>
    <property type="match status" value="1"/>
</dbReference>
<name>A0A375I0A2_9ACTN</name>